<feature type="coiled-coil region" evidence="1">
    <location>
        <begin position="312"/>
        <end position="339"/>
    </location>
</feature>
<dbReference type="OMA" id="YIVVFDC"/>
<name>A0A151Z4N3_TIELA</name>
<dbReference type="Proteomes" id="UP000076078">
    <property type="component" value="Unassembled WGS sequence"/>
</dbReference>
<feature type="compositionally biased region" description="Basic and acidic residues" evidence="2">
    <location>
        <begin position="31"/>
        <end position="40"/>
    </location>
</feature>
<feature type="coiled-coil region" evidence="1">
    <location>
        <begin position="225"/>
        <end position="252"/>
    </location>
</feature>
<sequence>MGPKRTAPKTDSTTTTTTTSTASKKVSSKAKNPELEEKRKSKLRKIDWRELMPIGFEFATWSDMKNEKWTFEKLNEELTRGELSKTDYPLYVFMGAQPIVENKIAMNMPYIVVFDCPSPPPSKIASTSIQSGSEEIYDCSKFGLKWAPYVKAKYESAYLKGTPYQIYTLNNSERTGKAISAEKSLALQYLLPYIRIPRLAKDVKKPEVRSVHFSRDVHFKRDYVLKLNKEAQTKAEEVLEKAKKEAEDAGKKYRGPAKPKYTLWAENKEGKHVKRFEFSYNKDVDDLESFTEEMIDDNHIDEEPETLKNWVKEEFKKKREKVDQDFLDMENELAAYTKEQATNYDEAKIYKFYPSHETIDVHKYASGRINRYWGNATKTFPEEIKKDLSTLKKIKEEDMAAYKNLIDKEYLHKEANGDEEMKSVQTEEKEEVEEEEEQDEPEKPTVTTTKKPSKASAKQSKPKPATTKNNKRKEMDPPTEDQKEDNEEEVEEEKTVETSSKKHKTTKNGK</sequence>
<dbReference type="OrthoDB" id="20554at2759"/>
<feature type="region of interest" description="Disordered" evidence="2">
    <location>
        <begin position="412"/>
        <end position="510"/>
    </location>
</feature>
<feature type="region of interest" description="Disordered" evidence="2">
    <location>
        <begin position="1"/>
        <end position="40"/>
    </location>
</feature>
<gene>
    <name evidence="3" type="ORF">DLAC_10501</name>
</gene>
<reference evidence="3 4" key="1">
    <citation type="submission" date="2015-12" db="EMBL/GenBank/DDBJ databases">
        <title>Dictyostelia acquired genes for synthesis and detection of signals that induce cell-type specialization by lateral gene transfer from prokaryotes.</title>
        <authorList>
            <person name="Gloeckner G."/>
            <person name="Schaap P."/>
        </authorList>
    </citation>
    <scope>NUCLEOTIDE SEQUENCE [LARGE SCALE GENOMIC DNA]</scope>
    <source>
        <strain evidence="3 4">TK</strain>
    </source>
</reference>
<evidence type="ECO:0000313" key="3">
    <source>
        <dbReference type="EMBL" id="KYQ88920.1"/>
    </source>
</evidence>
<dbReference type="InterPro" id="IPR039313">
    <property type="entry name" value="HIT4"/>
</dbReference>
<feature type="compositionally biased region" description="Acidic residues" evidence="2">
    <location>
        <begin position="477"/>
        <end position="492"/>
    </location>
</feature>
<feature type="compositionally biased region" description="Acidic residues" evidence="2">
    <location>
        <begin position="428"/>
        <end position="440"/>
    </location>
</feature>
<feature type="compositionally biased region" description="Low complexity" evidence="2">
    <location>
        <begin position="9"/>
        <end position="25"/>
    </location>
</feature>
<evidence type="ECO:0000256" key="1">
    <source>
        <dbReference type="SAM" id="Coils"/>
    </source>
</evidence>
<feature type="compositionally biased region" description="Low complexity" evidence="2">
    <location>
        <begin position="444"/>
        <end position="466"/>
    </location>
</feature>
<dbReference type="PANTHER" id="PTHR33704:SF1">
    <property type="entry name" value="PROTEIN HEAT INTOLERANT 4-RELATED"/>
    <property type="match status" value="1"/>
</dbReference>
<dbReference type="AlphaFoldDB" id="A0A151Z4N3"/>
<proteinExistence type="predicted"/>
<evidence type="ECO:0000313" key="4">
    <source>
        <dbReference type="Proteomes" id="UP000076078"/>
    </source>
</evidence>
<dbReference type="EMBL" id="LODT01000046">
    <property type="protein sequence ID" value="KYQ88920.1"/>
    <property type="molecule type" value="Genomic_DNA"/>
</dbReference>
<evidence type="ECO:0000256" key="2">
    <source>
        <dbReference type="SAM" id="MobiDB-lite"/>
    </source>
</evidence>
<comment type="caution">
    <text evidence="3">The sequence shown here is derived from an EMBL/GenBank/DDBJ whole genome shotgun (WGS) entry which is preliminary data.</text>
</comment>
<dbReference type="PANTHER" id="PTHR33704">
    <property type="entry name" value="PROTEIN HEAT INTOLERANT 4-RELATED"/>
    <property type="match status" value="1"/>
</dbReference>
<dbReference type="InParanoid" id="A0A151Z4N3"/>
<keyword evidence="4" id="KW-1185">Reference proteome</keyword>
<protein>
    <submittedName>
        <fullName evidence="3">Uncharacterized protein</fullName>
    </submittedName>
</protein>
<organism evidence="3 4">
    <name type="scientific">Tieghemostelium lacteum</name>
    <name type="common">Slime mold</name>
    <name type="synonym">Dictyostelium lacteum</name>
    <dbReference type="NCBI Taxonomy" id="361077"/>
    <lineage>
        <taxon>Eukaryota</taxon>
        <taxon>Amoebozoa</taxon>
        <taxon>Evosea</taxon>
        <taxon>Eumycetozoa</taxon>
        <taxon>Dictyostelia</taxon>
        <taxon>Dictyosteliales</taxon>
        <taxon>Raperosteliaceae</taxon>
        <taxon>Tieghemostelium</taxon>
    </lineage>
</organism>
<keyword evidence="1" id="KW-0175">Coiled coil</keyword>
<feature type="compositionally biased region" description="Basic and acidic residues" evidence="2">
    <location>
        <begin position="412"/>
        <end position="427"/>
    </location>
</feature>
<dbReference type="GO" id="GO:1900034">
    <property type="term" value="P:regulation of cellular response to heat"/>
    <property type="evidence" value="ECO:0007669"/>
    <property type="project" value="InterPro"/>
</dbReference>
<feature type="compositionally biased region" description="Basic residues" evidence="2">
    <location>
        <begin position="501"/>
        <end position="510"/>
    </location>
</feature>
<accession>A0A151Z4N3</accession>